<organism evidence="5 6">
    <name type="scientific">Gynuella sunshinyii YC6258</name>
    <dbReference type="NCBI Taxonomy" id="1445510"/>
    <lineage>
        <taxon>Bacteria</taxon>
        <taxon>Pseudomonadati</taxon>
        <taxon>Pseudomonadota</taxon>
        <taxon>Gammaproteobacteria</taxon>
        <taxon>Oceanospirillales</taxon>
        <taxon>Saccharospirillaceae</taxon>
        <taxon>Gynuella</taxon>
    </lineage>
</organism>
<dbReference type="InterPro" id="IPR001789">
    <property type="entry name" value="Sig_transdc_resp-reg_receiver"/>
</dbReference>
<dbReference type="HOGENOM" id="CLU_000445_70_50_6"/>
<evidence type="ECO:0000259" key="2">
    <source>
        <dbReference type="PROSITE" id="PS50110"/>
    </source>
</evidence>
<dbReference type="GO" id="GO:0071111">
    <property type="term" value="F:cyclic-guanylate-specific phosphodiesterase activity"/>
    <property type="evidence" value="ECO:0007669"/>
    <property type="project" value="InterPro"/>
</dbReference>
<dbReference type="InterPro" id="IPR050706">
    <property type="entry name" value="Cyclic-di-GMP_PDE-like"/>
</dbReference>
<dbReference type="InterPro" id="IPR000160">
    <property type="entry name" value="GGDEF_dom"/>
</dbReference>
<dbReference type="PROSITE" id="PS50887">
    <property type="entry name" value="GGDEF"/>
    <property type="match status" value="1"/>
</dbReference>
<dbReference type="SUPFAM" id="SSF55073">
    <property type="entry name" value="Nucleotide cyclase"/>
    <property type="match status" value="1"/>
</dbReference>
<evidence type="ECO:0000256" key="1">
    <source>
        <dbReference type="PROSITE-ProRule" id="PRU00169"/>
    </source>
</evidence>
<dbReference type="AlphaFoldDB" id="A0A0C5VFZ9"/>
<dbReference type="Proteomes" id="UP000032266">
    <property type="component" value="Chromosome"/>
</dbReference>
<dbReference type="CDD" id="cd01949">
    <property type="entry name" value="GGDEF"/>
    <property type="match status" value="1"/>
</dbReference>
<dbReference type="PANTHER" id="PTHR33121:SF70">
    <property type="entry name" value="SIGNALING PROTEIN YKOW"/>
    <property type="match status" value="1"/>
</dbReference>
<sequence length="737" mass="83598">MTLPTIASEERLLFANEPTETEQKPSDSGVWNILIVDDEPDVHQVTMLSLRSVRILGRELALHHAYSGAQAEQLLKTRQHFAVILLDVVMESDDTGLKLVEFIRRTLKNDEIRIILRTGQPGMAPESKAVANYDINDYRAKTELTRTHLITSLTSALRSFQQIVTLNNTQRDMAKIVGTANLLMHTGPLSSFGMQMIKQVRSLLNIEVPAALCWKDLEPSIQEWHVLAADEYFQCLEGSIIDVQHPLFDRLSQAVDCEQWFDNQLQTSLTIGYTQERQFVLIMDKNFRPEWHHVETLRLMLLTLTSSLENQLLLENLKTQAWEDSLCGIPNRARLMTILASTVHSSVNYDLYLLDIDEFSNINSGLGQEVGDHVLIQLSHRLNSLITNTGMIFRISGDTFAILAPRNYLSADKLFELFESPIQVADSDLRISVSIGKLADLSQCNSPSDAMRKATMALSQAKAFQRGELVTYADHLDEIVSARLKLLNKLKNAIHNNELCLYYQPKVSLVNGRTDGLEALMRWPTDDGFIPPQDFISVAESSGLIFELERFLIRQTCRDLKEIEKICPDTVIAINVSVPVVESEDFFEYVKDTLKEYNVRPEQLMIELTESIMIRNHKLINKRLNQYRNFGIQFSIDDFGTGYNSLTYLHNLPIAQIKIDKSFIDNMTQSNNGTFLSSVIISIANHFNFESVAEGVETAEQVAALKHIGCNYAQGYYFCKPCSLEDICAWMHQANHP</sequence>
<protein>
    <submittedName>
        <fullName evidence="5">Putative signal transduction protein containing a membrane domain, an EAL and a GGDEF domain</fullName>
    </submittedName>
</protein>
<evidence type="ECO:0000259" key="3">
    <source>
        <dbReference type="PROSITE" id="PS50883"/>
    </source>
</evidence>
<dbReference type="Pfam" id="PF11849">
    <property type="entry name" value="DUF3369"/>
    <property type="match status" value="1"/>
</dbReference>
<dbReference type="OrthoDB" id="9813903at2"/>
<dbReference type="PANTHER" id="PTHR33121">
    <property type="entry name" value="CYCLIC DI-GMP PHOSPHODIESTERASE PDEF"/>
    <property type="match status" value="1"/>
</dbReference>
<dbReference type="SMART" id="SM00267">
    <property type="entry name" value="GGDEF"/>
    <property type="match status" value="1"/>
</dbReference>
<dbReference type="InterPro" id="IPR001633">
    <property type="entry name" value="EAL_dom"/>
</dbReference>
<dbReference type="InterPro" id="IPR029787">
    <property type="entry name" value="Nucleotide_cyclase"/>
</dbReference>
<dbReference type="RefSeq" id="WP_044616018.1">
    <property type="nucleotide sequence ID" value="NZ_CP007142.1"/>
</dbReference>
<keyword evidence="6" id="KW-1185">Reference proteome</keyword>
<evidence type="ECO:0000259" key="4">
    <source>
        <dbReference type="PROSITE" id="PS50887"/>
    </source>
</evidence>
<evidence type="ECO:0000313" key="6">
    <source>
        <dbReference type="Proteomes" id="UP000032266"/>
    </source>
</evidence>
<dbReference type="InterPro" id="IPR011006">
    <property type="entry name" value="CheY-like_superfamily"/>
</dbReference>
<dbReference type="InterPro" id="IPR021800">
    <property type="entry name" value="DUF3369"/>
</dbReference>
<dbReference type="SMART" id="SM00448">
    <property type="entry name" value="REC"/>
    <property type="match status" value="1"/>
</dbReference>
<feature type="domain" description="GGDEF" evidence="4">
    <location>
        <begin position="347"/>
        <end position="474"/>
    </location>
</feature>
<dbReference type="Gene3D" id="3.40.50.2300">
    <property type="match status" value="1"/>
</dbReference>
<dbReference type="SUPFAM" id="SSF52172">
    <property type="entry name" value="CheY-like"/>
    <property type="match status" value="1"/>
</dbReference>
<dbReference type="Pfam" id="PF00072">
    <property type="entry name" value="Response_reg"/>
    <property type="match status" value="1"/>
</dbReference>
<dbReference type="GO" id="GO:0000160">
    <property type="term" value="P:phosphorelay signal transduction system"/>
    <property type="evidence" value="ECO:0007669"/>
    <property type="project" value="InterPro"/>
</dbReference>
<feature type="modified residue" description="4-aspartylphosphate" evidence="1">
    <location>
        <position position="87"/>
    </location>
</feature>
<dbReference type="PROSITE" id="PS50110">
    <property type="entry name" value="RESPONSE_REGULATORY"/>
    <property type="match status" value="1"/>
</dbReference>
<dbReference type="PROSITE" id="PS50883">
    <property type="entry name" value="EAL"/>
    <property type="match status" value="1"/>
</dbReference>
<name>A0A0C5VFZ9_9GAMM</name>
<dbReference type="CDD" id="cd01948">
    <property type="entry name" value="EAL"/>
    <property type="match status" value="1"/>
</dbReference>
<dbReference type="InterPro" id="IPR043128">
    <property type="entry name" value="Rev_trsase/Diguanyl_cyclase"/>
</dbReference>
<keyword evidence="1" id="KW-0597">Phosphoprotein</keyword>
<gene>
    <name evidence="5" type="ORF">YC6258_01073</name>
</gene>
<proteinExistence type="predicted"/>
<reference evidence="5 6" key="1">
    <citation type="submission" date="2014-01" db="EMBL/GenBank/DDBJ databases">
        <title>Full genme sequencing of cellulolytic bacterium Gynuella sunshinyii YC6258T gen. nov., sp. nov.</title>
        <authorList>
            <person name="Khan H."/>
            <person name="Chung E.J."/>
            <person name="Chung Y.R."/>
        </authorList>
    </citation>
    <scope>NUCLEOTIDE SEQUENCE [LARGE SCALE GENOMIC DNA]</scope>
    <source>
        <strain evidence="5 6">YC6258</strain>
    </source>
</reference>
<feature type="domain" description="EAL" evidence="3">
    <location>
        <begin position="483"/>
        <end position="735"/>
    </location>
</feature>
<dbReference type="SUPFAM" id="SSF141868">
    <property type="entry name" value="EAL domain-like"/>
    <property type="match status" value="1"/>
</dbReference>
<dbReference type="Pfam" id="PF00990">
    <property type="entry name" value="GGDEF"/>
    <property type="match status" value="1"/>
</dbReference>
<dbReference type="Gene3D" id="3.20.20.450">
    <property type="entry name" value="EAL domain"/>
    <property type="match status" value="1"/>
</dbReference>
<dbReference type="Gene3D" id="3.30.70.270">
    <property type="match status" value="1"/>
</dbReference>
<dbReference type="SMART" id="SM00052">
    <property type="entry name" value="EAL"/>
    <property type="match status" value="1"/>
</dbReference>
<dbReference type="NCBIfam" id="TIGR00254">
    <property type="entry name" value="GGDEF"/>
    <property type="match status" value="1"/>
</dbReference>
<dbReference type="EMBL" id="CP007142">
    <property type="protein sequence ID" value="AJQ93121.1"/>
    <property type="molecule type" value="Genomic_DNA"/>
</dbReference>
<dbReference type="STRING" id="1445510.YC6258_01073"/>
<evidence type="ECO:0000313" key="5">
    <source>
        <dbReference type="EMBL" id="AJQ93121.1"/>
    </source>
</evidence>
<dbReference type="Pfam" id="PF00563">
    <property type="entry name" value="EAL"/>
    <property type="match status" value="1"/>
</dbReference>
<feature type="domain" description="Response regulatory" evidence="2">
    <location>
        <begin position="32"/>
        <end position="156"/>
    </location>
</feature>
<dbReference type="KEGG" id="gsn:YC6258_01073"/>
<dbReference type="InterPro" id="IPR035919">
    <property type="entry name" value="EAL_sf"/>
</dbReference>
<accession>A0A0C5VFZ9</accession>